<dbReference type="InterPro" id="IPR055438">
    <property type="entry name" value="AstE_AspA_cat"/>
</dbReference>
<evidence type="ECO:0000259" key="5">
    <source>
        <dbReference type="Pfam" id="PF24827"/>
    </source>
</evidence>
<feature type="domain" description="Succinylglutamate desuccinylase/Aspartoacylase catalytic" evidence="5">
    <location>
        <begin position="54"/>
        <end position="201"/>
    </location>
</feature>
<evidence type="ECO:0000256" key="2">
    <source>
        <dbReference type="ARBA" id="ARBA00022723"/>
    </source>
</evidence>
<gene>
    <name evidence="6" type="ORF">CAPSK01_000040</name>
</gene>
<dbReference type="Pfam" id="PF24827">
    <property type="entry name" value="AstE_AspA_cat"/>
    <property type="match status" value="1"/>
</dbReference>
<protein>
    <submittedName>
        <fullName evidence="6">Succinylglutamate desuccinylase / Aspartoacylase family protein</fullName>
    </submittedName>
</protein>
<comment type="caution">
    <text evidence="6">The sequence shown here is derived from an EMBL/GenBank/DDBJ whole genome shotgun (WGS) entry which is preliminary data.</text>
</comment>
<keyword evidence="4" id="KW-0862">Zinc</keyword>
<dbReference type="GO" id="GO:0046872">
    <property type="term" value="F:metal ion binding"/>
    <property type="evidence" value="ECO:0007669"/>
    <property type="project" value="UniProtKB-KW"/>
</dbReference>
<evidence type="ECO:0000256" key="4">
    <source>
        <dbReference type="ARBA" id="ARBA00022833"/>
    </source>
</evidence>
<evidence type="ECO:0000256" key="1">
    <source>
        <dbReference type="ARBA" id="ARBA00001947"/>
    </source>
</evidence>
<reference evidence="6 7" key="1">
    <citation type="submission" date="2014-07" db="EMBL/GenBank/DDBJ databases">
        <title>Expanding our view of genomic diversity in Candidatus Accumulibacter clades.</title>
        <authorList>
            <person name="Skennerton C.T."/>
            <person name="Barr J.J."/>
            <person name="Slater F.R."/>
            <person name="Bond P.L."/>
            <person name="Tyson G.W."/>
        </authorList>
    </citation>
    <scope>NUCLEOTIDE SEQUENCE [LARGE SCALE GENOMIC DNA]</scope>
    <source>
        <strain evidence="7">SK-01</strain>
    </source>
</reference>
<dbReference type="CDD" id="cd06256">
    <property type="entry name" value="M14_ASTE_ASPA-like"/>
    <property type="match status" value="1"/>
</dbReference>
<dbReference type="Gene3D" id="3.40.630.10">
    <property type="entry name" value="Zn peptidases"/>
    <property type="match status" value="1"/>
</dbReference>
<name>A0A084Y661_9PROT</name>
<sequence length="357" mass="39898">MSGRYEYFMLTILDTLPERFLDTPACELHRILPGPTLIHLSGRRSTPLFVSVLLHGNEDSGVVALQSVLRAYAGRRLPRALSILIGNVTAARVGMRRLDQQPDYNRVWPGAIAHTDSPEHATMSEVHRLMQARGLFASIDIHNNTGLNPHYCVVNQVDQTVLHLALLFSRTVVCFRGLAGTQTMAFSPLCPALTIECGKPGIAANEAHAARFVEACLHLAQFPSHDVHEHDIDLYHTVATVRVPSTASFGFGKAQADIDFDPQLDHMNFRQLDPGTVFGRTRLPLPVEVRDEGGRDVTAEFFDCRRGTIRLRRAAMPAMLTLDERVVRQDCLCYLMERMPFPRRERAARALCADQLL</sequence>
<dbReference type="AlphaFoldDB" id="A0A084Y661"/>
<evidence type="ECO:0000256" key="3">
    <source>
        <dbReference type="ARBA" id="ARBA00022801"/>
    </source>
</evidence>
<dbReference type="Proteomes" id="UP000019812">
    <property type="component" value="Unassembled WGS sequence"/>
</dbReference>
<proteinExistence type="predicted"/>
<evidence type="ECO:0000313" key="7">
    <source>
        <dbReference type="Proteomes" id="UP000019812"/>
    </source>
</evidence>
<keyword evidence="3" id="KW-0378">Hydrolase</keyword>
<dbReference type="GO" id="GO:0016788">
    <property type="term" value="F:hydrolase activity, acting on ester bonds"/>
    <property type="evidence" value="ECO:0007669"/>
    <property type="project" value="InterPro"/>
</dbReference>
<dbReference type="EMBL" id="JDSS02000002">
    <property type="protein sequence ID" value="KFB70205.1"/>
    <property type="molecule type" value="Genomic_DNA"/>
</dbReference>
<accession>A0A084Y661</accession>
<dbReference type="STRING" id="1457154.CAPSK01_000040"/>
<keyword evidence="2" id="KW-0479">Metal-binding</keyword>
<dbReference type="SUPFAM" id="SSF53187">
    <property type="entry name" value="Zn-dependent exopeptidases"/>
    <property type="match status" value="1"/>
</dbReference>
<organism evidence="6 7">
    <name type="scientific">Candidatus Accumulibacter vicinus</name>
    <dbReference type="NCBI Taxonomy" id="2954382"/>
    <lineage>
        <taxon>Bacteria</taxon>
        <taxon>Pseudomonadati</taxon>
        <taxon>Pseudomonadota</taxon>
        <taxon>Betaproteobacteria</taxon>
        <taxon>Candidatus Accumulibacter</taxon>
    </lineage>
</organism>
<comment type="cofactor">
    <cofactor evidence="1">
        <name>Zn(2+)</name>
        <dbReference type="ChEBI" id="CHEBI:29105"/>
    </cofactor>
</comment>
<evidence type="ECO:0000313" key="6">
    <source>
        <dbReference type="EMBL" id="KFB70205.1"/>
    </source>
</evidence>